<dbReference type="InterPro" id="IPR006665">
    <property type="entry name" value="OmpA-like"/>
</dbReference>
<dbReference type="NCBIfam" id="NF006508">
    <property type="entry name" value="PRK08944.1"/>
    <property type="match status" value="1"/>
</dbReference>
<evidence type="ECO:0000256" key="6">
    <source>
        <dbReference type="ARBA" id="ARBA00023136"/>
    </source>
</evidence>
<keyword evidence="3" id="KW-1003">Cell membrane</keyword>
<keyword evidence="12" id="KW-1185">Reference proteome</keyword>
<dbReference type="InterPro" id="IPR050330">
    <property type="entry name" value="Bact_OuterMem_StrucFunc"/>
</dbReference>
<dbReference type="Pfam" id="PF13677">
    <property type="entry name" value="MotB_plug"/>
    <property type="match status" value="1"/>
</dbReference>
<dbReference type="CDD" id="cd07185">
    <property type="entry name" value="OmpA_C-like"/>
    <property type="match status" value="1"/>
</dbReference>
<dbReference type="Gene3D" id="3.30.1330.60">
    <property type="entry name" value="OmpA-like domain"/>
    <property type="match status" value="1"/>
</dbReference>
<dbReference type="Proteomes" id="UP001595617">
    <property type="component" value="Unassembled WGS sequence"/>
</dbReference>
<proteinExistence type="inferred from homology"/>
<comment type="caution">
    <text evidence="11">The sequence shown here is derived from an EMBL/GenBank/DDBJ whole genome shotgun (WGS) entry which is preliminary data.</text>
</comment>
<evidence type="ECO:0000256" key="7">
    <source>
        <dbReference type="PROSITE-ProRule" id="PRU00473"/>
    </source>
</evidence>
<dbReference type="PANTHER" id="PTHR30329:SF21">
    <property type="entry name" value="LIPOPROTEIN YIAD-RELATED"/>
    <property type="match status" value="1"/>
</dbReference>
<comment type="subcellular location">
    <subcellularLocation>
        <location evidence="1">Cell membrane</location>
        <topology evidence="1">Single-pass membrane protein</topology>
    </subcellularLocation>
</comment>
<evidence type="ECO:0000256" key="4">
    <source>
        <dbReference type="ARBA" id="ARBA00022692"/>
    </source>
</evidence>
<evidence type="ECO:0000256" key="9">
    <source>
        <dbReference type="SAM" id="Phobius"/>
    </source>
</evidence>
<evidence type="ECO:0000313" key="12">
    <source>
        <dbReference type="Proteomes" id="UP001595617"/>
    </source>
</evidence>
<name>A0ABV7ZZ04_9GAMM</name>
<evidence type="ECO:0000256" key="5">
    <source>
        <dbReference type="ARBA" id="ARBA00022989"/>
    </source>
</evidence>
<protein>
    <submittedName>
        <fullName evidence="11">MotB family protein</fullName>
    </submittedName>
</protein>
<organism evidence="11 12">
    <name type="scientific">Saccharospirillum mangrovi</name>
    <dbReference type="NCBI Taxonomy" id="2161747"/>
    <lineage>
        <taxon>Bacteria</taxon>
        <taxon>Pseudomonadati</taxon>
        <taxon>Pseudomonadota</taxon>
        <taxon>Gammaproteobacteria</taxon>
        <taxon>Oceanospirillales</taxon>
        <taxon>Saccharospirillaceae</taxon>
        <taxon>Saccharospirillum</taxon>
    </lineage>
</organism>
<feature type="domain" description="OmpA-like" evidence="10">
    <location>
        <begin position="169"/>
        <end position="291"/>
    </location>
</feature>
<evidence type="ECO:0000256" key="3">
    <source>
        <dbReference type="ARBA" id="ARBA00022475"/>
    </source>
</evidence>
<evidence type="ECO:0000313" key="11">
    <source>
        <dbReference type="EMBL" id="MFC3853784.1"/>
    </source>
</evidence>
<dbReference type="RefSeq" id="WP_380697331.1">
    <property type="nucleotide sequence ID" value="NZ_JBHRYR010000004.1"/>
</dbReference>
<evidence type="ECO:0000256" key="8">
    <source>
        <dbReference type="SAM" id="MobiDB-lite"/>
    </source>
</evidence>
<feature type="region of interest" description="Disordered" evidence="8">
    <location>
        <begin position="293"/>
        <end position="313"/>
    </location>
</feature>
<keyword evidence="5 9" id="KW-1133">Transmembrane helix</keyword>
<feature type="transmembrane region" description="Helical" evidence="9">
    <location>
        <begin position="20"/>
        <end position="42"/>
    </location>
</feature>
<sequence length="324" mass="35996">MSAIVEEEKKCPECKPGLPAWMATFSDLMALLMCFFVLLLSFSELDAMRFKRLAGSMRNAFGVQNQLNFDAIPKGTSIIAQEFSPGRPDPTPLNVITQDTVRDLMDSLEVLCQDEMTIQETRQGDTGQLTRQIVVPDDVLQEQVEQEAASIASRLGEFIDVGALEVETVDQTIIIRVKEQSFGPGSDFVADEFLPILDRVRAILLTTPGELHIAGHTDSIPLNNNARFRNNWLLSSSRALAVAEYLWADPEMDENRFVIVGHGASRPIADNETAEGRSTNRRVEIMIRRDNPEFAGPVVPESEQGDEVDFGPPDLFGLNPDEIF</sequence>
<evidence type="ECO:0000256" key="1">
    <source>
        <dbReference type="ARBA" id="ARBA00004162"/>
    </source>
</evidence>
<dbReference type="InterPro" id="IPR025713">
    <property type="entry name" value="MotB-like_N_dom"/>
</dbReference>
<keyword evidence="4 9" id="KW-0812">Transmembrane</keyword>
<accession>A0ABV7ZZ04</accession>
<reference evidence="12" key="1">
    <citation type="journal article" date="2019" name="Int. J. Syst. Evol. Microbiol.">
        <title>The Global Catalogue of Microorganisms (GCM) 10K type strain sequencing project: providing services to taxonomists for standard genome sequencing and annotation.</title>
        <authorList>
            <consortium name="The Broad Institute Genomics Platform"/>
            <consortium name="The Broad Institute Genome Sequencing Center for Infectious Disease"/>
            <person name="Wu L."/>
            <person name="Ma J."/>
        </authorList>
    </citation>
    <scope>NUCLEOTIDE SEQUENCE [LARGE SCALE GENOMIC DNA]</scope>
    <source>
        <strain evidence="12">IBRC 10765</strain>
    </source>
</reference>
<dbReference type="SUPFAM" id="SSF103088">
    <property type="entry name" value="OmpA-like"/>
    <property type="match status" value="1"/>
</dbReference>
<evidence type="ECO:0000259" key="10">
    <source>
        <dbReference type="PROSITE" id="PS51123"/>
    </source>
</evidence>
<keyword evidence="6 7" id="KW-0472">Membrane</keyword>
<comment type="similarity">
    <text evidence="2">Belongs to the MotB family.</text>
</comment>
<dbReference type="PANTHER" id="PTHR30329">
    <property type="entry name" value="STATOR ELEMENT OF FLAGELLAR MOTOR COMPLEX"/>
    <property type="match status" value="1"/>
</dbReference>
<gene>
    <name evidence="11" type="ORF">ACFOOG_13150</name>
</gene>
<dbReference type="InterPro" id="IPR036737">
    <property type="entry name" value="OmpA-like_sf"/>
</dbReference>
<dbReference type="EMBL" id="JBHRYR010000004">
    <property type="protein sequence ID" value="MFC3853784.1"/>
    <property type="molecule type" value="Genomic_DNA"/>
</dbReference>
<dbReference type="Pfam" id="PF00691">
    <property type="entry name" value="OmpA"/>
    <property type="match status" value="1"/>
</dbReference>
<dbReference type="PROSITE" id="PS51123">
    <property type="entry name" value="OMPA_2"/>
    <property type="match status" value="1"/>
</dbReference>
<evidence type="ECO:0000256" key="2">
    <source>
        <dbReference type="ARBA" id="ARBA00008914"/>
    </source>
</evidence>